<protein>
    <submittedName>
        <fullName evidence="2">DUF1080 domain-containing protein</fullName>
    </submittedName>
</protein>
<organism evidence="2 3">
    <name type="scientific">Jejuia spongiicola</name>
    <dbReference type="NCBI Taxonomy" id="2942207"/>
    <lineage>
        <taxon>Bacteria</taxon>
        <taxon>Pseudomonadati</taxon>
        <taxon>Bacteroidota</taxon>
        <taxon>Flavobacteriia</taxon>
        <taxon>Flavobacteriales</taxon>
        <taxon>Flavobacteriaceae</taxon>
        <taxon>Jejuia</taxon>
    </lineage>
</organism>
<name>A0ABT0QFV3_9FLAO</name>
<keyword evidence="3" id="KW-1185">Reference proteome</keyword>
<dbReference type="RefSeq" id="WP_249973435.1">
    <property type="nucleotide sequence ID" value="NZ_JAMFLZ010000005.1"/>
</dbReference>
<evidence type="ECO:0000313" key="3">
    <source>
        <dbReference type="Proteomes" id="UP001165381"/>
    </source>
</evidence>
<dbReference type="PROSITE" id="PS51257">
    <property type="entry name" value="PROKAR_LIPOPROTEIN"/>
    <property type="match status" value="1"/>
</dbReference>
<evidence type="ECO:0000259" key="1">
    <source>
        <dbReference type="Pfam" id="PF06439"/>
    </source>
</evidence>
<dbReference type="Pfam" id="PF06439">
    <property type="entry name" value="3keto-disac_hyd"/>
    <property type="match status" value="1"/>
</dbReference>
<accession>A0ABT0QFV3</accession>
<comment type="caution">
    <text evidence="2">The sequence shown here is derived from an EMBL/GenBank/DDBJ whole genome shotgun (WGS) entry which is preliminary data.</text>
</comment>
<feature type="domain" description="3-keto-alpha-glucoside-1,2-lyase/3-keto-2-hydroxy-glucal hydratase" evidence="1">
    <location>
        <begin position="35"/>
        <end position="232"/>
    </location>
</feature>
<dbReference type="Proteomes" id="UP001165381">
    <property type="component" value="Unassembled WGS sequence"/>
</dbReference>
<gene>
    <name evidence="2" type="ORF">M3P09_12755</name>
</gene>
<dbReference type="InterPro" id="IPR010496">
    <property type="entry name" value="AL/BT2_dom"/>
</dbReference>
<dbReference type="Gene3D" id="2.60.120.560">
    <property type="entry name" value="Exo-inulinase, domain 1"/>
    <property type="match status" value="1"/>
</dbReference>
<evidence type="ECO:0000313" key="2">
    <source>
        <dbReference type="EMBL" id="MCL6295872.1"/>
    </source>
</evidence>
<dbReference type="EMBL" id="JAMFLZ010000005">
    <property type="protein sequence ID" value="MCL6295872.1"/>
    <property type="molecule type" value="Genomic_DNA"/>
</dbReference>
<reference evidence="2" key="1">
    <citation type="submission" date="2022-05" db="EMBL/GenBank/DDBJ databases">
        <authorList>
            <person name="Park J.-S."/>
        </authorList>
    </citation>
    <scope>NUCLEOTIDE SEQUENCE</scope>
    <source>
        <strain evidence="2">2012CJ34-3</strain>
    </source>
</reference>
<sequence length="236" mass="26484">MNSKNLLIKGLALAIIIAFLSSCNLISKNKSDNIILFNGENLEGWKGDVNVWSVEDGCIVGKNTDEYKLKQNTFLIHKNEFSNFELKFQYKIIGGNSGVQYRAKVLDEDLFVVGGYQADMEAGNNYSGILYEEKGRGIIANRGEQVTVLENGEKEVKTFTTSKAIQSKIYNEAWNDYKIVANGNHLQHFINDIKTIDVIDKEVGANSNSGVIALQVHTGPNMKVYYKNLEIKIIRH</sequence>
<proteinExistence type="predicted"/>